<dbReference type="SUPFAM" id="SSF48452">
    <property type="entry name" value="TPR-like"/>
    <property type="match status" value="1"/>
</dbReference>
<dbReference type="EMBL" id="FOVE01000016">
    <property type="protein sequence ID" value="SFN73266.1"/>
    <property type="molecule type" value="Genomic_DNA"/>
</dbReference>
<accession>A0A1I5BF17</accession>
<dbReference type="STRING" id="83765.SAMN05660284_02139"/>
<keyword evidence="1" id="KW-0732">Signal</keyword>
<proteinExistence type="predicted"/>
<evidence type="ECO:0000313" key="3">
    <source>
        <dbReference type="Proteomes" id="UP000242869"/>
    </source>
</evidence>
<organism evidence="2 3">
    <name type="scientific">Formivibrio citricus</name>
    <dbReference type="NCBI Taxonomy" id="83765"/>
    <lineage>
        <taxon>Bacteria</taxon>
        <taxon>Pseudomonadati</taxon>
        <taxon>Pseudomonadota</taxon>
        <taxon>Betaproteobacteria</taxon>
        <taxon>Neisseriales</taxon>
        <taxon>Chitinibacteraceae</taxon>
        <taxon>Formivibrio</taxon>
    </lineage>
</organism>
<evidence type="ECO:0008006" key="4">
    <source>
        <dbReference type="Google" id="ProtNLM"/>
    </source>
</evidence>
<evidence type="ECO:0000256" key="1">
    <source>
        <dbReference type="SAM" id="SignalP"/>
    </source>
</evidence>
<reference evidence="3" key="1">
    <citation type="submission" date="2016-10" db="EMBL/GenBank/DDBJ databases">
        <authorList>
            <person name="Varghese N."/>
            <person name="Submissions S."/>
        </authorList>
    </citation>
    <scope>NUCLEOTIDE SEQUENCE [LARGE SCALE GENOMIC DNA]</scope>
    <source>
        <strain evidence="3">DSM 6150</strain>
    </source>
</reference>
<feature type="signal peptide" evidence="1">
    <location>
        <begin position="1"/>
        <end position="22"/>
    </location>
</feature>
<evidence type="ECO:0000313" key="2">
    <source>
        <dbReference type="EMBL" id="SFN73266.1"/>
    </source>
</evidence>
<dbReference type="Gene3D" id="1.25.40.10">
    <property type="entry name" value="Tetratricopeptide repeat domain"/>
    <property type="match status" value="1"/>
</dbReference>
<keyword evidence="3" id="KW-1185">Reference proteome</keyword>
<sequence length="478" mass="52924">MKTKLQVLSLVLGLHPLAPAFAAPNNAPHYFEGELRIEQSVGGKNCQQLNGKITEAQVSWQDPGHGQIQGWIVFASGAPGKLEGATPAKLTITTNHHDAQLNTPMVLSLDIADGKATGVLQETPAKPGFSETMCYWQQAKLTLTEKNTDAAKRMREHAAWYKAYAHKSRGENHARYAQFAEAAAAYDQAFAEVEGVLPETRTDLYDLLFSAARYHAEAKNFALAAQSFQQLMDIGLRQSEKGAENPDLYPSWLRLATYLHLAGRTTEAIPVIERTARLESQAEEVSLEERLLRLRLQGNIYITAKMFDKAQTSLREEITLASAKAGPDSLLAYEARVQWARGLKAMNDHARFETTLEPLTKEITTRFGEAHELARNSNALLGWHYLNTGRMEKSRPWLESAFRGHRALTGNALTTIKANESARNILGALLEIYIKQGIVPADYLDRFAANQGILDDLPYNEGLKANLNLPAFKIGSGE</sequence>
<dbReference type="Proteomes" id="UP000242869">
    <property type="component" value="Unassembled WGS sequence"/>
</dbReference>
<dbReference type="AlphaFoldDB" id="A0A1I5BF17"/>
<dbReference type="RefSeq" id="WP_091195954.1">
    <property type="nucleotide sequence ID" value="NZ_FOVE01000016.1"/>
</dbReference>
<dbReference type="InterPro" id="IPR011990">
    <property type="entry name" value="TPR-like_helical_dom_sf"/>
</dbReference>
<protein>
    <recommendedName>
        <fullName evidence="4">Tetratricopeptide repeat-containing protein</fullName>
    </recommendedName>
</protein>
<feature type="chain" id="PRO_5017249779" description="Tetratricopeptide repeat-containing protein" evidence="1">
    <location>
        <begin position="23"/>
        <end position="478"/>
    </location>
</feature>
<name>A0A1I5BF17_9NEIS</name>
<gene>
    <name evidence="2" type="ORF">SAMN05660284_02139</name>
</gene>